<evidence type="ECO:0000313" key="2">
    <source>
        <dbReference type="EMBL" id="KAA3488457.1"/>
    </source>
</evidence>
<feature type="domain" description="Endonuclease/exonuclease/phosphatase" evidence="1">
    <location>
        <begin position="33"/>
        <end position="111"/>
    </location>
</feature>
<evidence type="ECO:0000313" key="3">
    <source>
        <dbReference type="Proteomes" id="UP000325315"/>
    </source>
</evidence>
<gene>
    <name evidence="2" type="ORF">EPI10_032211</name>
</gene>
<organism evidence="2 3">
    <name type="scientific">Gossypium australe</name>
    <dbReference type="NCBI Taxonomy" id="47621"/>
    <lineage>
        <taxon>Eukaryota</taxon>
        <taxon>Viridiplantae</taxon>
        <taxon>Streptophyta</taxon>
        <taxon>Embryophyta</taxon>
        <taxon>Tracheophyta</taxon>
        <taxon>Spermatophyta</taxon>
        <taxon>Magnoliopsida</taxon>
        <taxon>eudicotyledons</taxon>
        <taxon>Gunneridae</taxon>
        <taxon>Pentapetalae</taxon>
        <taxon>rosids</taxon>
        <taxon>malvids</taxon>
        <taxon>Malvales</taxon>
        <taxon>Malvaceae</taxon>
        <taxon>Malvoideae</taxon>
        <taxon>Gossypium</taxon>
    </lineage>
</organism>
<dbReference type="EMBL" id="SMMG02000001">
    <property type="protein sequence ID" value="KAA3488457.1"/>
    <property type="molecule type" value="Genomic_DNA"/>
</dbReference>
<keyword evidence="2" id="KW-0548">Nucleotidyltransferase</keyword>
<evidence type="ECO:0000259" key="1">
    <source>
        <dbReference type="Pfam" id="PF03372"/>
    </source>
</evidence>
<keyword evidence="2" id="KW-0695">RNA-directed DNA polymerase</keyword>
<dbReference type="PANTHER" id="PTHR33710">
    <property type="entry name" value="BNAC02G09200D PROTEIN"/>
    <property type="match status" value="1"/>
</dbReference>
<dbReference type="AlphaFoldDB" id="A0A5B6X6D9"/>
<dbReference type="Gene3D" id="3.60.10.10">
    <property type="entry name" value="Endonuclease/exonuclease/phosphatase"/>
    <property type="match status" value="1"/>
</dbReference>
<comment type="caution">
    <text evidence="2">The sequence shown here is derived from an EMBL/GenBank/DDBJ whole genome shotgun (WGS) entry which is preliminary data.</text>
</comment>
<name>A0A5B6X6D9_9ROSI</name>
<dbReference type="InterPro" id="IPR005135">
    <property type="entry name" value="Endo/exonuclease/phosphatase"/>
</dbReference>
<dbReference type="SUPFAM" id="SSF56219">
    <property type="entry name" value="DNase I-like"/>
    <property type="match status" value="1"/>
</dbReference>
<dbReference type="InterPro" id="IPR036691">
    <property type="entry name" value="Endo/exonu/phosph_ase_sf"/>
</dbReference>
<keyword evidence="2" id="KW-0808">Transferase</keyword>
<dbReference type="Proteomes" id="UP000325315">
    <property type="component" value="Unassembled WGS sequence"/>
</dbReference>
<sequence length="214" mass="24397">MESVRLKCGFENGIDVGAKGNPLISLKSFSSFHIDVVVHDVECDTTWRLTSFYGNPEEKNRRESWELLRRLGQDQRTPWVVLGDFNEIVSSLEKKGGRLRADRQMHDFRMALENCGLNDLGYTGRERLDRGVVTLSWINIYPNYQVEHLNHSFSDHYSILLDTFGNQRKNTSSDAFQFEASWCLDNSLEGAIRISWGGTTGSIPNKLKGLGQHL</sequence>
<dbReference type="OrthoDB" id="1305522at2759"/>
<reference evidence="3" key="1">
    <citation type="journal article" date="2019" name="Plant Biotechnol. J.">
        <title>Genome sequencing of the Australian wild diploid species Gossypium australe highlights disease resistance and delayed gland morphogenesis.</title>
        <authorList>
            <person name="Cai Y."/>
            <person name="Cai X."/>
            <person name="Wang Q."/>
            <person name="Wang P."/>
            <person name="Zhang Y."/>
            <person name="Cai C."/>
            <person name="Xu Y."/>
            <person name="Wang K."/>
            <person name="Zhou Z."/>
            <person name="Wang C."/>
            <person name="Geng S."/>
            <person name="Li B."/>
            <person name="Dong Q."/>
            <person name="Hou Y."/>
            <person name="Wang H."/>
            <person name="Ai P."/>
            <person name="Liu Z."/>
            <person name="Yi F."/>
            <person name="Sun M."/>
            <person name="An G."/>
            <person name="Cheng J."/>
            <person name="Zhang Y."/>
            <person name="Shi Q."/>
            <person name="Xie Y."/>
            <person name="Shi X."/>
            <person name="Chang Y."/>
            <person name="Huang F."/>
            <person name="Chen Y."/>
            <person name="Hong S."/>
            <person name="Mi L."/>
            <person name="Sun Q."/>
            <person name="Zhang L."/>
            <person name="Zhou B."/>
            <person name="Peng R."/>
            <person name="Zhang X."/>
            <person name="Liu F."/>
        </authorList>
    </citation>
    <scope>NUCLEOTIDE SEQUENCE [LARGE SCALE GENOMIC DNA]</scope>
    <source>
        <strain evidence="3">cv. PA1801</strain>
    </source>
</reference>
<protein>
    <submittedName>
        <fullName evidence="2">Reverse transcriptase</fullName>
    </submittedName>
</protein>
<dbReference type="PANTHER" id="PTHR33710:SF71">
    <property type="entry name" value="ENDONUCLEASE_EXONUCLEASE_PHOSPHATASE DOMAIN-CONTAINING PROTEIN"/>
    <property type="match status" value="1"/>
</dbReference>
<dbReference type="GO" id="GO:0003964">
    <property type="term" value="F:RNA-directed DNA polymerase activity"/>
    <property type="evidence" value="ECO:0007669"/>
    <property type="project" value="UniProtKB-KW"/>
</dbReference>
<keyword evidence="3" id="KW-1185">Reference proteome</keyword>
<dbReference type="Pfam" id="PF03372">
    <property type="entry name" value="Exo_endo_phos"/>
    <property type="match status" value="1"/>
</dbReference>
<accession>A0A5B6X6D9</accession>
<proteinExistence type="predicted"/>